<keyword evidence="1" id="KW-0812">Transmembrane</keyword>
<reference evidence="3 4" key="1">
    <citation type="submission" date="2024-01" db="EMBL/GenBank/DDBJ databases">
        <title>Genome assemblies of Stephania.</title>
        <authorList>
            <person name="Yang L."/>
        </authorList>
    </citation>
    <scope>NUCLEOTIDE SEQUENCE [LARGE SCALE GENOMIC DNA]</scope>
    <source>
        <strain evidence="3">QJT</strain>
        <tissue evidence="3">Leaf</tissue>
    </source>
</reference>
<evidence type="ECO:0000256" key="2">
    <source>
        <dbReference type="SAM" id="MobiDB-lite"/>
    </source>
</evidence>
<feature type="compositionally biased region" description="Low complexity" evidence="2">
    <location>
        <begin position="220"/>
        <end position="238"/>
    </location>
</feature>
<dbReference type="GO" id="GO:0016020">
    <property type="term" value="C:membrane"/>
    <property type="evidence" value="ECO:0007669"/>
    <property type="project" value="UniProtKB-SubCell"/>
</dbReference>
<evidence type="ECO:0000313" key="3">
    <source>
        <dbReference type="EMBL" id="KAK9108731.1"/>
    </source>
</evidence>
<protein>
    <recommendedName>
        <fullName evidence="1">HVA22-like protein</fullName>
    </recommendedName>
</protein>
<comment type="similarity">
    <text evidence="1">Belongs to the DP1 family.</text>
</comment>
<keyword evidence="1" id="KW-1133">Transmembrane helix</keyword>
<dbReference type="PANTHER" id="PTHR12300:SF117">
    <property type="entry name" value="LP05237P-RELATED"/>
    <property type="match status" value="1"/>
</dbReference>
<name>A0AAP0NL78_9MAGN</name>
<dbReference type="EMBL" id="JBBNAE010000007">
    <property type="protein sequence ID" value="KAK9108731.1"/>
    <property type="molecule type" value="Genomic_DNA"/>
</dbReference>
<keyword evidence="1" id="KW-0472">Membrane</keyword>
<feature type="transmembrane region" description="Helical" evidence="1">
    <location>
        <begin position="93"/>
        <end position="113"/>
    </location>
</feature>
<feature type="compositionally biased region" description="Pro residues" evidence="2">
    <location>
        <begin position="195"/>
        <end position="204"/>
    </location>
</feature>
<keyword evidence="4" id="KW-1185">Reference proteome</keyword>
<organism evidence="3 4">
    <name type="scientific">Stephania japonica</name>
    <dbReference type="NCBI Taxonomy" id="461633"/>
    <lineage>
        <taxon>Eukaryota</taxon>
        <taxon>Viridiplantae</taxon>
        <taxon>Streptophyta</taxon>
        <taxon>Embryophyta</taxon>
        <taxon>Tracheophyta</taxon>
        <taxon>Spermatophyta</taxon>
        <taxon>Magnoliopsida</taxon>
        <taxon>Ranunculales</taxon>
        <taxon>Menispermaceae</taxon>
        <taxon>Menispermoideae</taxon>
        <taxon>Cissampelideae</taxon>
        <taxon>Stephania</taxon>
    </lineage>
</organism>
<comment type="caution">
    <text evidence="3">The sequence shown here is derived from an EMBL/GenBank/DDBJ whole genome shotgun (WGS) entry which is preliminary data.</text>
</comment>
<evidence type="ECO:0000256" key="1">
    <source>
        <dbReference type="RuleBase" id="RU362006"/>
    </source>
</evidence>
<dbReference type="Pfam" id="PF03134">
    <property type="entry name" value="TB2_DP1_HVA22"/>
    <property type="match status" value="1"/>
</dbReference>
<proteinExistence type="inferred from homology"/>
<feature type="compositionally biased region" description="Polar residues" evidence="2">
    <location>
        <begin position="277"/>
        <end position="301"/>
    </location>
</feature>
<comment type="subcellular location">
    <subcellularLocation>
        <location evidence="1">Membrane</location>
        <topology evidence="1">Multi-pass membrane protein</topology>
    </subcellularLocation>
</comment>
<feature type="transmembrane region" description="Helical" evidence="1">
    <location>
        <begin position="25"/>
        <end position="50"/>
    </location>
</feature>
<gene>
    <name evidence="3" type="ORF">Sjap_016791</name>
</gene>
<dbReference type="AlphaFoldDB" id="A0AAP0NL78"/>
<dbReference type="InterPro" id="IPR004345">
    <property type="entry name" value="TB2_DP1_HVA22"/>
</dbReference>
<dbReference type="PANTHER" id="PTHR12300">
    <property type="entry name" value="HVA22-LIKE PROTEINS"/>
    <property type="match status" value="1"/>
</dbReference>
<dbReference type="Proteomes" id="UP001417504">
    <property type="component" value="Unassembled WGS sequence"/>
</dbReference>
<accession>A0AAP0NL78</accession>
<sequence length="325" mass="36868">MMFRFASAMLESENKSRRWSDRNWISSWFAVSKMIGSFLTRGLVMVFGYAYPAFECYKTVEKNKPEIDELRFWCQYWILVAMMTVFERVGDIFISWLPMYSEAKLAFFIYLWYSKTKGTTYIYNSFFKPYLEKHEVEIDRNLLEMRARAGDFAVIHCRQAITYGQTRIFQIFQYIAAQSTSRPRSPQQVDARVAEPPPTAPTHPPAKTAQSTPQLPPKGSTAVTTTQPSTSTANTTTSQDQKPAEHELDSAAAAAASPTTKRVTKAVTKQLPKETTSKSMQNLTEAVQTEPSASLASENTSDSVMEDAIRITRGRLRRTRASTIH</sequence>
<feature type="region of interest" description="Disordered" evidence="2">
    <location>
        <begin position="182"/>
        <end position="301"/>
    </location>
</feature>
<evidence type="ECO:0000313" key="4">
    <source>
        <dbReference type="Proteomes" id="UP001417504"/>
    </source>
</evidence>